<keyword evidence="2" id="KW-1185">Reference proteome</keyword>
<comment type="caution">
    <text evidence="1">The sequence shown here is derived from an EMBL/GenBank/DDBJ whole genome shotgun (WGS) entry which is preliminary data.</text>
</comment>
<reference evidence="1" key="1">
    <citation type="submission" date="2022-03" db="EMBL/GenBank/DDBJ databases">
        <authorList>
            <person name="Martin C."/>
        </authorList>
    </citation>
    <scope>NUCLEOTIDE SEQUENCE</scope>
</reference>
<accession>A0A8J1UYH1</accession>
<organism evidence="1 2">
    <name type="scientific">Owenia fusiformis</name>
    <name type="common">Polychaete worm</name>
    <dbReference type="NCBI Taxonomy" id="6347"/>
    <lineage>
        <taxon>Eukaryota</taxon>
        <taxon>Metazoa</taxon>
        <taxon>Spiralia</taxon>
        <taxon>Lophotrochozoa</taxon>
        <taxon>Annelida</taxon>
        <taxon>Polychaeta</taxon>
        <taxon>Sedentaria</taxon>
        <taxon>Canalipalpata</taxon>
        <taxon>Sabellida</taxon>
        <taxon>Oweniida</taxon>
        <taxon>Oweniidae</taxon>
        <taxon>Owenia</taxon>
    </lineage>
</organism>
<protein>
    <submittedName>
        <fullName evidence="1">Uncharacterized protein</fullName>
    </submittedName>
</protein>
<dbReference type="Proteomes" id="UP000749559">
    <property type="component" value="Unassembled WGS sequence"/>
</dbReference>
<dbReference type="AlphaFoldDB" id="A0A8J1UYH1"/>
<sequence>MKAKKQVQSQSNLADIFVECNQKTIRQLSQAKLNRVSTEGILQGLIKPKTEIKPLIVDVRVKTESIFGDAIKDKQSGERTTRAKSKHVKKLARLVKKVTGGLHGNKTQTNKGTCNSAETCPKDGALEKQTTFTIEDPANTMPNNCRKRNHDKLIERDCVHPNKKYKIGKTTIQIEKTTIHITDSICIEEIKIPEELFTQKHITREVCSRSSKSLKSPPKKDILDLTMTDYNYESSNVVFHKNNDGKCEYFLTSSGTSRNSFRPSSSTSLRKNITGTTMVGGILHTDL</sequence>
<evidence type="ECO:0000313" key="1">
    <source>
        <dbReference type="EMBL" id="CAH1803169.1"/>
    </source>
</evidence>
<dbReference type="EMBL" id="CAIIXF020000294">
    <property type="protein sequence ID" value="CAH1803169.1"/>
    <property type="molecule type" value="Genomic_DNA"/>
</dbReference>
<evidence type="ECO:0000313" key="2">
    <source>
        <dbReference type="Proteomes" id="UP000749559"/>
    </source>
</evidence>
<gene>
    <name evidence="1" type="ORF">OFUS_LOCUS26784</name>
</gene>
<name>A0A8J1UYH1_OWEFU</name>
<proteinExistence type="predicted"/>